<dbReference type="Gene3D" id="2.30.30.760">
    <property type="match status" value="1"/>
</dbReference>
<evidence type="ECO:0000256" key="4">
    <source>
        <dbReference type="RuleBase" id="RU362063"/>
    </source>
</evidence>
<comment type="function">
    <text evidence="4">Involved in the assembly process of the P-ring formation. It may associate with FlgF on the rod constituting a structure essential for the P-ring assembly or may act as a modulator protein for the P-ring assembly.</text>
</comment>
<dbReference type="InterPro" id="IPR013974">
    <property type="entry name" value="SAF"/>
</dbReference>
<dbReference type="PANTHER" id="PTHR36307:SF1">
    <property type="entry name" value="FLAGELLA BASAL BODY P-RING FORMATION PROTEIN FLGA"/>
    <property type="match status" value="1"/>
</dbReference>
<evidence type="ECO:0000313" key="6">
    <source>
        <dbReference type="EMBL" id="KPC55098.1"/>
    </source>
</evidence>
<dbReference type="GO" id="GO:0044780">
    <property type="term" value="P:bacterial-type flagellum assembly"/>
    <property type="evidence" value="ECO:0007669"/>
    <property type="project" value="InterPro"/>
</dbReference>
<dbReference type="Gene3D" id="3.90.1210.10">
    <property type="entry name" value="Antifreeze-like/N-acetylneuraminic acid synthase C-terminal domain"/>
    <property type="match status" value="1"/>
</dbReference>
<dbReference type="STRING" id="857265.WG78_00525"/>
<comment type="subcellular location">
    <subcellularLocation>
        <location evidence="1 4">Periplasm</location>
    </subcellularLocation>
</comment>
<evidence type="ECO:0000313" key="7">
    <source>
        <dbReference type="Proteomes" id="UP000037939"/>
    </source>
</evidence>
<evidence type="ECO:0000259" key="5">
    <source>
        <dbReference type="SMART" id="SM00858"/>
    </source>
</evidence>
<reference evidence="6 7" key="1">
    <citation type="submission" date="2015-07" db="EMBL/GenBank/DDBJ databases">
        <title>Draft genome sequence of the Amantichitinum ursilacus IGB-41, a new chitin-degrading bacterium.</title>
        <authorList>
            <person name="Kirstahler P."/>
            <person name="Guenther M."/>
            <person name="Grumaz C."/>
            <person name="Rupp S."/>
            <person name="Zibek S."/>
            <person name="Sohn K."/>
        </authorList>
    </citation>
    <scope>NUCLEOTIDE SEQUENCE [LARGE SCALE GENOMIC DNA]</scope>
    <source>
        <strain evidence="6 7">IGB-41</strain>
    </source>
</reference>
<evidence type="ECO:0000256" key="3">
    <source>
        <dbReference type="ARBA" id="ARBA00022764"/>
    </source>
</evidence>
<dbReference type="CDD" id="cd11614">
    <property type="entry name" value="SAF_CpaB_FlgA_like"/>
    <property type="match status" value="1"/>
</dbReference>
<organism evidence="6 7">
    <name type="scientific">Amantichitinum ursilacus</name>
    <dbReference type="NCBI Taxonomy" id="857265"/>
    <lineage>
        <taxon>Bacteria</taxon>
        <taxon>Pseudomonadati</taxon>
        <taxon>Pseudomonadota</taxon>
        <taxon>Betaproteobacteria</taxon>
        <taxon>Neisseriales</taxon>
        <taxon>Chitinibacteraceae</taxon>
        <taxon>Amantichitinum</taxon>
    </lineage>
</organism>
<dbReference type="Pfam" id="PF17656">
    <property type="entry name" value="ChapFlgA_N"/>
    <property type="match status" value="1"/>
</dbReference>
<keyword evidence="2 4" id="KW-0732">Signal</keyword>
<evidence type="ECO:0000256" key="2">
    <source>
        <dbReference type="ARBA" id="ARBA00022729"/>
    </source>
</evidence>
<accession>A0A0N0GQW1</accession>
<dbReference type="InterPro" id="IPR039246">
    <property type="entry name" value="Flagellar_FlgA"/>
</dbReference>
<dbReference type="GO" id="GO:0042597">
    <property type="term" value="C:periplasmic space"/>
    <property type="evidence" value="ECO:0007669"/>
    <property type="project" value="UniProtKB-SubCell"/>
</dbReference>
<dbReference type="EMBL" id="LAQT01000001">
    <property type="protein sequence ID" value="KPC55098.1"/>
    <property type="molecule type" value="Genomic_DNA"/>
</dbReference>
<keyword evidence="3 4" id="KW-0574">Periplasm</keyword>
<dbReference type="Proteomes" id="UP000037939">
    <property type="component" value="Unassembled WGS sequence"/>
</dbReference>
<dbReference type="PANTHER" id="PTHR36307">
    <property type="entry name" value="FLAGELLA BASAL BODY P-RING FORMATION PROTEIN FLGA"/>
    <property type="match status" value="1"/>
</dbReference>
<dbReference type="SMART" id="SM00858">
    <property type="entry name" value="SAF"/>
    <property type="match status" value="1"/>
</dbReference>
<comment type="similarity">
    <text evidence="4">Belongs to the FlgA family.</text>
</comment>
<sequence>MHTVTVFRTLLLAMMASVLFVLTPAYAASGGQMDMSGVQRTAADWLETQLNQGPNPGTYTFGKVDARLRLEACERMDVQVAPGYRLAGKSMLRVRCVQGASWAVNLPVAISVQATYYVAARPLAAGHTLTEGDLNPTTGDLGALPGSVVLDPNEALGRTLATAVAAGAPVRNEMLRAALVIQQGQKVRVTYRSDTLEISNDGVALNSASAGQTVRVRIGQSTIVQGLARDGGLVEVTE</sequence>
<dbReference type="OrthoDB" id="8561436at2"/>
<dbReference type="NCBIfam" id="TIGR03170">
    <property type="entry name" value="flgA_cterm"/>
    <property type="match status" value="1"/>
</dbReference>
<dbReference type="InterPro" id="IPR017585">
    <property type="entry name" value="SAF_FlgA"/>
</dbReference>
<protein>
    <recommendedName>
        <fullName evidence="4">Flagella basal body P-ring formation protein FlgA</fullName>
    </recommendedName>
</protein>
<keyword evidence="4" id="KW-1005">Bacterial flagellum biogenesis</keyword>
<evidence type="ECO:0000256" key="1">
    <source>
        <dbReference type="ARBA" id="ARBA00004418"/>
    </source>
</evidence>
<keyword evidence="7" id="KW-1185">Reference proteome</keyword>
<keyword evidence="6" id="KW-0282">Flagellum</keyword>
<gene>
    <name evidence="6" type="primary">flgA</name>
    <name evidence="6" type="ORF">WG78_00525</name>
</gene>
<dbReference type="Pfam" id="PF13144">
    <property type="entry name" value="ChapFlgA"/>
    <property type="match status" value="1"/>
</dbReference>
<feature type="domain" description="SAF" evidence="5">
    <location>
        <begin position="114"/>
        <end position="176"/>
    </location>
</feature>
<proteinExistence type="inferred from homology"/>
<dbReference type="AlphaFoldDB" id="A0A0N0GQW1"/>
<name>A0A0N0GQW1_9NEIS</name>
<comment type="caution">
    <text evidence="6">The sequence shown here is derived from an EMBL/GenBank/DDBJ whole genome shotgun (WGS) entry which is preliminary data.</text>
</comment>
<dbReference type="RefSeq" id="WP_053935830.1">
    <property type="nucleotide sequence ID" value="NZ_LAQT01000001.1"/>
</dbReference>
<feature type="signal peptide" evidence="4">
    <location>
        <begin position="1"/>
        <end position="27"/>
    </location>
</feature>
<keyword evidence="6" id="KW-0966">Cell projection</keyword>
<keyword evidence="6" id="KW-0969">Cilium</keyword>
<dbReference type="InterPro" id="IPR041231">
    <property type="entry name" value="FlgA_N"/>
</dbReference>
<feature type="chain" id="PRO_5005732711" description="Flagella basal body P-ring formation protein FlgA" evidence="4">
    <location>
        <begin position="28"/>
        <end position="238"/>
    </location>
</feature>